<sequence length="186" mass="21162">MKRAWKWIGGTFIVLCVLVALAGFLLFHVVRRNVESRSPGLIAVSLPAPDLAFQTFDGHERHLSDYKGKVIFLDLWGTWCIQCVAEMPTVQALYDRYKNDPEVVFLIVSRLDTPQRVEHYARLGHYSLPFFVTRDEDIPPSMYFHQYPATFLYSKDGRIAAQHAGGADWNDPSVSAFIDGLKSRAK</sequence>
<dbReference type="CDD" id="cd02966">
    <property type="entry name" value="TlpA_like_family"/>
    <property type="match status" value="1"/>
</dbReference>
<dbReference type="OrthoDB" id="25753at2"/>
<dbReference type="RefSeq" id="WP_083346403.1">
    <property type="nucleotide sequence ID" value="NZ_LT629690.1"/>
</dbReference>
<dbReference type="AlphaFoldDB" id="A0A1G7PXN7"/>
<keyword evidence="1" id="KW-1133">Transmembrane helix</keyword>
<dbReference type="Proteomes" id="UP000182427">
    <property type="component" value="Chromosome I"/>
</dbReference>
<evidence type="ECO:0000313" key="4">
    <source>
        <dbReference type="Proteomes" id="UP000182427"/>
    </source>
</evidence>
<feature type="transmembrane region" description="Helical" evidence="1">
    <location>
        <begin position="7"/>
        <end position="30"/>
    </location>
</feature>
<dbReference type="SUPFAM" id="SSF52833">
    <property type="entry name" value="Thioredoxin-like"/>
    <property type="match status" value="1"/>
</dbReference>
<dbReference type="Pfam" id="PF00578">
    <property type="entry name" value="AhpC-TSA"/>
    <property type="match status" value="1"/>
</dbReference>
<dbReference type="InterPro" id="IPR013766">
    <property type="entry name" value="Thioredoxin_domain"/>
</dbReference>
<dbReference type="GO" id="GO:0016853">
    <property type="term" value="F:isomerase activity"/>
    <property type="evidence" value="ECO:0007669"/>
    <property type="project" value="UniProtKB-KW"/>
</dbReference>
<gene>
    <name evidence="3" type="ORF">SAMN05444167_3645</name>
</gene>
<feature type="domain" description="Thioredoxin" evidence="2">
    <location>
        <begin position="42"/>
        <end position="183"/>
    </location>
</feature>
<keyword evidence="1" id="KW-0472">Membrane</keyword>
<protein>
    <submittedName>
        <fullName evidence="3">Thiol-disulfide isomerase or thioredoxin</fullName>
    </submittedName>
</protein>
<dbReference type="EMBL" id="LT629690">
    <property type="protein sequence ID" value="SDF90419.1"/>
    <property type="molecule type" value="Genomic_DNA"/>
</dbReference>
<dbReference type="InterPro" id="IPR000866">
    <property type="entry name" value="AhpC/TSA"/>
</dbReference>
<dbReference type="GO" id="GO:0016491">
    <property type="term" value="F:oxidoreductase activity"/>
    <property type="evidence" value="ECO:0007669"/>
    <property type="project" value="InterPro"/>
</dbReference>
<reference evidence="3 4" key="1">
    <citation type="submission" date="2016-10" db="EMBL/GenBank/DDBJ databases">
        <authorList>
            <person name="de Groot N.N."/>
        </authorList>
    </citation>
    <scope>NUCLEOTIDE SEQUENCE [LARGE SCALE GENOMIC DNA]</scope>
    <source>
        <strain evidence="3 4">GAS232</strain>
    </source>
</reference>
<dbReference type="PANTHER" id="PTHR42852">
    <property type="entry name" value="THIOL:DISULFIDE INTERCHANGE PROTEIN DSBE"/>
    <property type="match status" value="1"/>
</dbReference>
<keyword evidence="4" id="KW-1185">Reference proteome</keyword>
<dbReference type="InterPro" id="IPR050553">
    <property type="entry name" value="Thioredoxin_ResA/DsbE_sf"/>
</dbReference>
<keyword evidence="3" id="KW-0413">Isomerase</keyword>
<name>A0A1G7PXN7_9BACT</name>
<dbReference type="InterPro" id="IPR036249">
    <property type="entry name" value="Thioredoxin-like_sf"/>
</dbReference>
<evidence type="ECO:0000259" key="2">
    <source>
        <dbReference type="PROSITE" id="PS51352"/>
    </source>
</evidence>
<keyword evidence="1" id="KW-0812">Transmembrane</keyword>
<evidence type="ECO:0000256" key="1">
    <source>
        <dbReference type="SAM" id="Phobius"/>
    </source>
</evidence>
<accession>A0A1G7PXN7</accession>
<dbReference type="PROSITE" id="PS51352">
    <property type="entry name" value="THIOREDOXIN_2"/>
    <property type="match status" value="1"/>
</dbReference>
<dbReference type="Gene3D" id="3.40.30.10">
    <property type="entry name" value="Glutaredoxin"/>
    <property type="match status" value="1"/>
</dbReference>
<dbReference type="GO" id="GO:0016209">
    <property type="term" value="F:antioxidant activity"/>
    <property type="evidence" value="ECO:0007669"/>
    <property type="project" value="InterPro"/>
</dbReference>
<dbReference type="PANTHER" id="PTHR42852:SF17">
    <property type="entry name" value="THIOREDOXIN-LIKE PROTEIN HI_1115"/>
    <property type="match status" value="1"/>
</dbReference>
<proteinExistence type="predicted"/>
<evidence type="ECO:0000313" key="3">
    <source>
        <dbReference type="EMBL" id="SDF90419.1"/>
    </source>
</evidence>
<organism evidence="3 4">
    <name type="scientific">Terriglobus roseus</name>
    <dbReference type="NCBI Taxonomy" id="392734"/>
    <lineage>
        <taxon>Bacteria</taxon>
        <taxon>Pseudomonadati</taxon>
        <taxon>Acidobacteriota</taxon>
        <taxon>Terriglobia</taxon>
        <taxon>Terriglobales</taxon>
        <taxon>Acidobacteriaceae</taxon>
        <taxon>Terriglobus</taxon>
    </lineage>
</organism>